<evidence type="ECO:0000313" key="3">
    <source>
        <dbReference type="Proteomes" id="UP000004208"/>
    </source>
</evidence>
<gene>
    <name evidence="2" type="ORF">HMPREF0291_10683</name>
</gene>
<evidence type="ECO:0000313" key="2">
    <source>
        <dbReference type="EMBL" id="EFK55425.1"/>
    </source>
</evidence>
<proteinExistence type="predicted"/>
<reference evidence="2" key="1">
    <citation type="submission" date="2010-06" db="EMBL/GenBank/DDBJ databases">
        <authorList>
            <person name="Muzny D."/>
            <person name="Qin X."/>
            <person name="Buhay C."/>
            <person name="Dugan-Rocha S."/>
            <person name="Ding Y."/>
            <person name="Chen G."/>
            <person name="Hawes A."/>
            <person name="Holder M."/>
            <person name="Jhangiani S."/>
            <person name="Johnson A."/>
            <person name="Khan Z."/>
            <person name="Li Z."/>
            <person name="Liu W."/>
            <person name="Liu X."/>
            <person name="Perez L."/>
            <person name="Shen H."/>
            <person name="Wang Q."/>
            <person name="Watt J."/>
            <person name="Xi L."/>
            <person name="Xin Y."/>
            <person name="Zhou J."/>
            <person name="Deng J."/>
            <person name="Jiang H."/>
            <person name="Liu Y."/>
            <person name="Qu J."/>
            <person name="Song X.-Z."/>
            <person name="Zhang L."/>
            <person name="Villasana D."/>
            <person name="Johnson A."/>
            <person name="Liu J."/>
            <person name="Liyanage D."/>
            <person name="Lorensuhewa L."/>
            <person name="Robinson T."/>
            <person name="Song A."/>
            <person name="Song B.-B."/>
            <person name="Dinh H."/>
            <person name="Thornton R."/>
            <person name="Coyle M."/>
            <person name="Francisco L."/>
            <person name="Jackson L."/>
            <person name="Javaid M."/>
            <person name="Korchina V."/>
            <person name="Kovar C."/>
            <person name="Mata R."/>
            <person name="Mathew T."/>
            <person name="Ngo R."/>
            <person name="Nguyen L."/>
            <person name="Nguyen N."/>
            <person name="Okwuonu G."/>
            <person name="Ongeri F."/>
            <person name="Pham C."/>
            <person name="Simmons D."/>
            <person name="Wilczek-Boney K."/>
            <person name="Hale W."/>
            <person name="Jakkamsetti A."/>
            <person name="Pham P."/>
            <person name="Ruth R."/>
            <person name="San Lucas F."/>
            <person name="Warren J."/>
            <person name="Zhang J."/>
            <person name="Zhao Z."/>
            <person name="Zhou C."/>
            <person name="Zhu D."/>
            <person name="Lee S."/>
            <person name="Bess C."/>
            <person name="Blankenburg K."/>
            <person name="Forbes L."/>
            <person name="Fu Q."/>
            <person name="Gubbala S."/>
            <person name="Hirani K."/>
            <person name="Jayaseelan J.C."/>
            <person name="Lara F."/>
            <person name="Munidasa M."/>
            <person name="Palculict T."/>
            <person name="Patil S."/>
            <person name="Pu L.-L."/>
            <person name="Saada N."/>
            <person name="Tang L."/>
            <person name="Weissenberger G."/>
            <person name="Zhu Y."/>
            <person name="Hemphill L."/>
            <person name="Shang Y."/>
            <person name="Youmans B."/>
            <person name="Ayvaz T."/>
            <person name="Ross M."/>
            <person name="Santibanez J."/>
            <person name="Aqrawi P."/>
            <person name="Gross S."/>
            <person name="Joshi V."/>
            <person name="Fowler G."/>
            <person name="Nazareth L."/>
            <person name="Reid J."/>
            <person name="Worley K."/>
            <person name="Petrosino J."/>
            <person name="Highlander S."/>
            <person name="Gibbs R."/>
        </authorList>
    </citation>
    <scope>NUCLEOTIDE SEQUENCE [LARGE SCALE GENOMIC DNA]</scope>
    <source>
        <strain evidence="2">ATCC 33030</strain>
    </source>
</reference>
<sequence>MSAVATKSPCAGRLASGSQPRPSDQTEQSGHVNQSDQSEQPNQPSRTGPASTCRMRRGISLGRLRTIRRNRQKEQQTVRTALQGTRSVTAMTYRAI</sequence>
<dbReference type="Proteomes" id="UP000004208">
    <property type="component" value="Unassembled WGS sequence"/>
</dbReference>
<name>D7W9E5_9CORY</name>
<feature type="region of interest" description="Disordered" evidence="1">
    <location>
        <begin position="1"/>
        <end position="59"/>
    </location>
</feature>
<comment type="caution">
    <text evidence="2">The sequence shown here is derived from an EMBL/GenBank/DDBJ whole genome shotgun (WGS) entry which is preliminary data.</text>
</comment>
<dbReference type="HOGENOM" id="CLU_2354989_0_0_11"/>
<evidence type="ECO:0000256" key="1">
    <source>
        <dbReference type="SAM" id="MobiDB-lite"/>
    </source>
</evidence>
<dbReference type="AlphaFoldDB" id="D7W9E5"/>
<protein>
    <submittedName>
        <fullName evidence="2">Uncharacterized protein</fullName>
    </submittedName>
</protein>
<feature type="compositionally biased region" description="Polar residues" evidence="1">
    <location>
        <begin position="16"/>
        <end position="50"/>
    </location>
</feature>
<organism evidence="2 3">
    <name type="scientific">Corynebacterium genitalium ATCC 33030</name>
    <dbReference type="NCBI Taxonomy" id="585529"/>
    <lineage>
        <taxon>Bacteria</taxon>
        <taxon>Bacillati</taxon>
        <taxon>Actinomycetota</taxon>
        <taxon>Actinomycetes</taxon>
        <taxon>Mycobacteriales</taxon>
        <taxon>Corynebacteriaceae</taxon>
        <taxon>Corynebacterium</taxon>
    </lineage>
</organism>
<keyword evidence="3" id="KW-1185">Reference proteome</keyword>
<accession>D7W9E5</accession>
<dbReference type="EMBL" id="ACLJ02000001">
    <property type="protein sequence ID" value="EFK55425.1"/>
    <property type="molecule type" value="Genomic_DNA"/>
</dbReference>